<dbReference type="Proteomes" id="UP000736583">
    <property type="component" value="Unassembled WGS sequence"/>
</dbReference>
<reference evidence="1 2" key="1">
    <citation type="submission" date="2021-06" db="EMBL/GenBank/DDBJ databases">
        <authorList>
            <person name="Sun Q."/>
            <person name="Li D."/>
        </authorList>
    </citation>
    <scope>NUCLEOTIDE SEQUENCE [LARGE SCALE GENOMIC DNA]</scope>
    <source>
        <strain evidence="1 2">MSJ-4</strain>
    </source>
</reference>
<dbReference type="EMBL" id="JAHLQL010000002">
    <property type="protein sequence ID" value="MBU5591835.1"/>
    <property type="molecule type" value="Genomic_DNA"/>
</dbReference>
<proteinExistence type="predicted"/>
<evidence type="ECO:0000313" key="1">
    <source>
        <dbReference type="EMBL" id="MBU5591835.1"/>
    </source>
</evidence>
<name>A0ABS6F0C3_9CLOT</name>
<protein>
    <submittedName>
        <fullName evidence="1">Uncharacterized protein</fullName>
    </submittedName>
</protein>
<sequence>MFEYKFKCNGTNAILNIENNYIRIGEKEIKLKSCELKSRKKYIIK</sequence>
<comment type="caution">
    <text evidence="1">The sequence shown here is derived from an EMBL/GenBank/DDBJ whole genome shotgun (WGS) entry which is preliminary data.</text>
</comment>
<evidence type="ECO:0000313" key="2">
    <source>
        <dbReference type="Proteomes" id="UP000736583"/>
    </source>
</evidence>
<gene>
    <name evidence="1" type="ORF">KQI89_08655</name>
</gene>
<accession>A0ABS6F0C3</accession>
<organism evidence="1 2">
    <name type="scientific">Clostridium simiarum</name>
    <dbReference type="NCBI Taxonomy" id="2841506"/>
    <lineage>
        <taxon>Bacteria</taxon>
        <taxon>Bacillati</taxon>
        <taxon>Bacillota</taxon>
        <taxon>Clostridia</taxon>
        <taxon>Eubacteriales</taxon>
        <taxon>Clostridiaceae</taxon>
        <taxon>Clostridium</taxon>
    </lineage>
</organism>
<dbReference type="RefSeq" id="WP_216456772.1">
    <property type="nucleotide sequence ID" value="NZ_JAHLQL010000002.1"/>
</dbReference>
<keyword evidence="2" id="KW-1185">Reference proteome</keyword>